<accession>A0ABU7CWK0</accession>
<proteinExistence type="predicted"/>
<protein>
    <submittedName>
        <fullName evidence="2">Uncharacterized protein</fullName>
    </submittedName>
</protein>
<organism evidence="2 3">
    <name type="scientific">Characodon lateralis</name>
    <dbReference type="NCBI Taxonomy" id="208331"/>
    <lineage>
        <taxon>Eukaryota</taxon>
        <taxon>Metazoa</taxon>
        <taxon>Chordata</taxon>
        <taxon>Craniata</taxon>
        <taxon>Vertebrata</taxon>
        <taxon>Euteleostomi</taxon>
        <taxon>Actinopterygii</taxon>
        <taxon>Neopterygii</taxon>
        <taxon>Teleostei</taxon>
        <taxon>Neoteleostei</taxon>
        <taxon>Acanthomorphata</taxon>
        <taxon>Ovalentaria</taxon>
        <taxon>Atherinomorphae</taxon>
        <taxon>Cyprinodontiformes</taxon>
        <taxon>Goodeidae</taxon>
        <taxon>Characodon</taxon>
    </lineage>
</organism>
<reference evidence="2 3" key="1">
    <citation type="submission" date="2021-06" db="EMBL/GenBank/DDBJ databases">
        <authorList>
            <person name="Palmer J.M."/>
        </authorList>
    </citation>
    <scope>NUCLEOTIDE SEQUENCE [LARGE SCALE GENOMIC DNA]</scope>
    <source>
        <strain evidence="2 3">CL_MEX2019</strain>
        <tissue evidence="2">Muscle</tissue>
    </source>
</reference>
<feature type="region of interest" description="Disordered" evidence="1">
    <location>
        <begin position="64"/>
        <end position="89"/>
    </location>
</feature>
<sequence>MCVGSVTQTTLGALITPCTQSTDFPSDIRSSFYLDCSSSPAWSHKVLTWKHLQVKRLHCYPEDRSSWTKERRGGPRARPLCCDTEPLTS</sequence>
<evidence type="ECO:0000313" key="3">
    <source>
        <dbReference type="Proteomes" id="UP001352852"/>
    </source>
</evidence>
<name>A0ABU7CWK0_9TELE</name>
<gene>
    <name evidence="2" type="ORF">CHARACLAT_008100</name>
</gene>
<evidence type="ECO:0000313" key="2">
    <source>
        <dbReference type="EMBL" id="MED6267037.1"/>
    </source>
</evidence>
<evidence type="ECO:0000256" key="1">
    <source>
        <dbReference type="SAM" id="MobiDB-lite"/>
    </source>
</evidence>
<comment type="caution">
    <text evidence="2">The sequence shown here is derived from an EMBL/GenBank/DDBJ whole genome shotgun (WGS) entry which is preliminary data.</text>
</comment>
<dbReference type="Proteomes" id="UP001352852">
    <property type="component" value="Unassembled WGS sequence"/>
</dbReference>
<feature type="compositionally biased region" description="Basic and acidic residues" evidence="1">
    <location>
        <begin position="64"/>
        <end position="73"/>
    </location>
</feature>
<keyword evidence="3" id="KW-1185">Reference proteome</keyword>
<dbReference type="EMBL" id="JAHUTJ010008659">
    <property type="protein sequence ID" value="MED6267037.1"/>
    <property type="molecule type" value="Genomic_DNA"/>
</dbReference>